<gene>
    <name evidence="1" type="ORF">BaRGS_00014137</name>
</gene>
<protein>
    <submittedName>
        <fullName evidence="1">Uncharacterized protein</fullName>
    </submittedName>
</protein>
<reference evidence="1 2" key="1">
    <citation type="journal article" date="2023" name="Sci. Data">
        <title>Genome assembly of the Korean intertidal mud-creeper Batillaria attramentaria.</title>
        <authorList>
            <person name="Patra A.K."/>
            <person name="Ho P.T."/>
            <person name="Jun S."/>
            <person name="Lee S.J."/>
            <person name="Kim Y."/>
            <person name="Won Y.J."/>
        </authorList>
    </citation>
    <scope>NUCLEOTIDE SEQUENCE [LARGE SCALE GENOMIC DNA]</scope>
    <source>
        <strain evidence="1">Wonlab-2016</strain>
    </source>
</reference>
<name>A0ABD0L6R3_9CAEN</name>
<accession>A0ABD0L6R3</accession>
<dbReference type="EMBL" id="JACVVK020000081">
    <property type="protein sequence ID" value="KAK7494739.1"/>
    <property type="molecule type" value="Genomic_DNA"/>
</dbReference>
<comment type="caution">
    <text evidence="1">The sequence shown here is derived from an EMBL/GenBank/DDBJ whole genome shotgun (WGS) entry which is preliminary data.</text>
</comment>
<dbReference type="Proteomes" id="UP001519460">
    <property type="component" value="Unassembled WGS sequence"/>
</dbReference>
<dbReference type="AlphaFoldDB" id="A0ABD0L6R3"/>
<evidence type="ECO:0000313" key="1">
    <source>
        <dbReference type="EMBL" id="KAK7494739.1"/>
    </source>
</evidence>
<sequence length="131" mass="15084">MTSHNRQRHHPGPARDSVSQETALCLNRAAVTQIHPVLYERTRPPAITKGENRYQQAGEEIRVFSRDNDKQDGAMRASLCVSKYIRRPLRTAHQVNNDCPILHFCTLRLWVNHSQCATLFQLNSALFYENV</sequence>
<keyword evidence="2" id="KW-1185">Reference proteome</keyword>
<proteinExistence type="predicted"/>
<organism evidence="1 2">
    <name type="scientific">Batillaria attramentaria</name>
    <dbReference type="NCBI Taxonomy" id="370345"/>
    <lineage>
        <taxon>Eukaryota</taxon>
        <taxon>Metazoa</taxon>
        <taxon>Spiralia</taxon>
        <taxon>Lophotrochozoa</taxon>
        <taxon>Mollusca</taxon>
        <taxon>Gastropoda</taxon>
        <taxon>Caenogastropoda</taxon>
        <taxon>Sorbeoconcha</taxon>
        <taxon>Cerithioidea</taxon>
        <taxon>Batillariidae</taxon>
        <taxon>Batillaria</taxon>
    </lineage>
</organism>
<evidence type="ECO:0000313" key="2">
    <source>
        <dbReference type="Proteomes" id="UP001519460"/>
    </source>
</evidence>